<dbReference type="EMBL" id="CP011853">
    <property type="protein sequence ID" value="ALG83962.1"/>
    <property type="molecule type" value="Genomic_DNA"/>
</dbReference>
<proteinExistence type="predicted"/>
<keyword evidence="3" id="KW-1185">Reference proteome</keyword>
<keyword evidence="2" id="KW-0378">Hydrolase</keyword>
<organism evidence="2 3">
    <name type="scientific">Gordonia phthalatica</name>
    <dbReference type="NCBI Taxonomy" id="1136941"/>
    <lineage>
        <taxon>Bacteria</taxon>
        <taxon>Bacillati</taxon>
        <taxon>Actinomycetota</taxon>
        <taxon>Actinomycetes</taxon>
        <taxon>Mycobacteriales</taxon>
        <taxon>Gordoniaceae</taxon>
        <taxon>Gordonia</taxon>
    </lineage>
</organism>
<dbReference type="GO" id="GO:0004131">
    <property type="term" value="F:cytosine deaminase activity"/>
    <property type="evidence" value="ECO:0007669"/>
    <property type="project" value="UniProtKB-EC"/>
</dbReference>
<dbReference type="SUPFAM" id="SSF51556">
    <property type="entry name" value="Metallo-dependent hydrolases"/>
    <property type="match status" value="1"/>
</dbReference>
<sequence length="390" mass="40447">MNPTRISNVTAPDGQRVDIALVDGAIAAITPHRSDPAVADTVIDGAGALVLPAFVDGHCHLDKTFLGAPWQPHLASGSLRERIANEKVLRSSIGVPVVERATALVDQMVAFGTGHVRSHVDIDLEAGLDGLHALLQVRDAVRDRLGIQLVAFPQSGVVTAPGVADLLDAALAEGAELFGGLDPVGFDDDMNGQLDVIFGLADKHGAGIDIHLHDGGTVGTAQLRAIAERTRALGLGGKVTVSHAYALGQVYGDELDSTAQALGDAGVSILTNGPAGTMPPILRLREHGVRVFAGSDNIRDAWWPYGNGDMLERATIIGLEGGLMNDDDLAVLASLTTDVAADVLGVADYGLRAGGRADLVLVDAQSVPEAVAAHPPRKLVLHGGRVVHQA</sequence>
<dbReference type="NCBIfam" id="NF004636">
    <property type="entry name" value="PRK05985.1"/>
    <property type="match status" value="1"/>
</dbReference>
<accession>A0A0N9MP70</accession>
<dbReference type="RefSeq" id="WP_062391927.1">
    <property type="nucleotide sequence ID" value="NZ_CP011853.1"/>
</dbReference>
<dbReference type="OrthoDB" id="3189065at2"/>
<evidence type="ECO:0000259" key="1">
    <source>
        <dbReference type="Pfam" id="PF07969"/>
    </source>
</evidence>
<name>A0A0N9MP70_9ACTN</name>
<dbReference type="InterPro" id="IPR011059">
    <property type="entry name" value="Metal-dep_hydrolase_composite"/>
</dbReference>
<protein>
    <submittedName>
        <fullName evidence="2">Cytosine deaminase</fullName>
        <ecNumber evidence="2">3.5.4.1</ecNumber>
    </submittedName>
</protein>
<feature type="domain" description="Amidohydrolase 3" evidence="1">
    <location>
        <begin position="42"/>
        <end position="388"/>
    </location>
</feature>
<evidence type="ECO:0000313" key="2">
    <source>
        <dbReference type="EMBL" id="ALG83962.1"/>
    </source>
</evidence>
<dbReference type="Pfam" id="PF07969">
    <property type="entry name" value="Amidohydro_3"/>
    <property type="match status" value="1"/>
</dbReference>
<dbReference type="PANTHER" id="PTHR32027">
    <property type="entry name" value="CYTOSINE DEAMINASE"/>
    <property type="match status" value="1"/>
</dbReference>
<dbReference type="Gene3D" id="2.30.40.10">
    <property type="entry name" value="Urease, subunit C, domain 1"/>
    <property type="match status" value="1"/>
</dbReference>
<dbReference type="Proteomes" id="UP000063789">
    <property type="component" value="Chromosome"/>
</dbReference>
<dbReference type="SUPFAM" id="SSF51338">
    <property type="entry name" value="Composite domain of metallo-dependent hydrolases"/>
    <property type="match status" value="1"/>
</dbReference>
<dbReference type="EC" id="3.5.4.1" evidence="2"/>
<dbReference type="STRING" id="1136941.ACH46_04845"/>
<gene>
    <name evidence="2" type="ORF">ACH46_04845</name>
</gene>
<dbReference type="Gene3D" id="3.20.20.140">
    <property type="entry name" value="Metal-dependent hydrolases"/>
    <property type="match status" value="1"/>
</dbReference>
<dbReference type="InterPro" id="IPR032466">
    <property type="entry name" value="Metal_Hydrolase"/>
</dbReference>
<evidence type="ECO:0000313" key="3">
    <source>
        <dbReference type="Proteomes" id="UP000063789"/>
    </source>
</evidence>
<dbReference type="PANTHER" id="PTHR32027:SF9">
    <property type="entry name" value="BLL3847 PROTEIN"/>
    <property type="match status" value="1"/>
</dbReference>
<dbReference type="KEGG" id="goq:ACH46_04845"/>
<dbReference type="PATRIC" id="fig|1136941.3.peg.984"/>
<reference evidence="2 3" key="2">
    <citation type="journal article" date="2017" name="Int. J. Syst. Evol. Microbiol.">
        <title>Gordonia phthalatica sp. nov., a di-n-butyl phthalate-degrading bacterium isolated from activated sludge.</title>
        <authorList>
            <person name="Jin D."/>
            <person name="Kong X."/>
            <person name="Jia M."/>
            <person name="Yu X."/>
            <person name="Wang X."/>
            <person name="Zhuang X."/>
            <person name="Deng Y."/>
            <person name="Bai Z."/>
        </authorList>
    </citation>
    <scope>NUCLEOTIDE SEQUENCE [LARGE SCALE GENOMIC DNA]</scope>
    <source>
        <strain evidence="2 3">QH-11</strain>
    </source>
</reference>
<dbReference type="InterPro" id="IPR013108">
    <property type="entry name" value="Amidohydro_3"/>
</dbReference>
<dbReference type="CDD" id="cd01293">
    <property type="entry name" value="Bact_CD"/>
    <property type="match status" value="1"/>
</dbReference>
<reference evidence="3" key="1">
    <citation type="submission" date="2015-06" db="EMBL/GenBank/DDBJ databases">
        <title>Complete genome sequence and metabolic analysis of phthalate degradation pathway in Gordonia sp. QH-11.</title>
        <authorList>
            <person name="Jin D."/>
            <person name="Kong X."/>
            <person name="Bai Z."/>
        </authorList>
    </citation>
    <scope>NUCLEOTIDE SEQUENCE [LARGE SCALE GENOMIC DNA]</scope>
    <source>
        <strain evidence="3">QH-11</strain>
    </source>
</reference>
<dbReference type="AlphaFoldDB" id="A0A0N9MP70"/>
<dbReference type="InterPro" id="IPR052349">
    <property type="entry name" value="Metallo-hydrolase_Enzymes"/>
</dbReference>